<feature type="non-terminal residue" evidence="6">
    <location>
        <position position="290"/>
    </location>
</feature>
<name>A0A087TF32_STEMI</name>
<dbReference type="Pfam" id="PF00057">
    <property type="entry name" value="Ldl_recept_a"/>
    <property type="match status" value="1"/>
</dbReference>
<feature type="disulfide bond" evidence="2">
    <location>
        <begin position="171"/>
        <end position="189"/>
    </location>
</feature>
<feature type="disulfide bond" evidence="2">
    <location>
        <begin position="164"/>
        <end position="176"/>
    </location>
</feature>
<feature type="region of interest" description="Disordered" evidence="3">
    <location>
        <begin position="249"/>
        <end position="290"/>
    </location>
</feature>
<evidence type="ECO:0000256" key="4">
    <source>
        <dbReference type="SAM" id="Phobius"/>
    </source>
</evidence>
<keyword evidence="4" id="KW-0812">Transmembrane</keyword>
<evidence type="ECO:0000313" key="7">
    <source>
        <dbReference type="Proteomes" id="UP000054359"/>
    </source>
</evidence>
<accession>A0A087TF32</accession>
<proteinExistence type="predicted"/>
<dbReference type="CDD" id="cd00112">
    <property type="entry name" value="LDLa"/>
    <property type="match status" value="1"/>
</dbReference>
<dbReference type="STRING" id="407821.A0A087TF32"/>
<dbReference type="Gene3D" id="4.10.400.10">
    <property type="entry name" value="Low-density Lipoprotein Receptor"/>
    <property type="match status" value="1"/>
</dbReference>
<evidence type="ECO:0000256" key="1">
    <source>
        <dbReference type="ARBA" id="ARBA00023157"/>
    </source>
</evidence>
<feature type="transmembrane region" description="Helical" evidence="4">
    <location>
        <begin position="211"/>
        <end position="233"/>
    </location>
</feature>
<keyword evidence="1 2" id="KW-1015">Disulfide bond</keyword>
<dbReference type="Proteomes" id="UP000054359">
    <property type="component" value="Unassembled WGS sequence"/>
</dbReference>
<organism evidence="6 7">
    <name type="scientific">Stegodyphus mimosarum</name>
    <name type="common">African social velvet spider</name>
    <dbReference type="NCBI Taxonomy" id="407821"/>
    <lineage>
        <taxon>Eukaryota</taxon>
        <taxon>Metazoa</taxon>
        <taxon>Ecdysozoa</taxon>
        <taxon>Arthropoda</taxon>
        <taxon>Chelicerata</taxon>
        <taxon>Arachnida</taxon>
        <taxon>Araneae</taxon>
        <taxon>Araneomorphae</taxon>
        <taxon>Entelegynae</taxon>
        <taxon>Eresoidea</taxon>
        <taxon>Eresidae</taxon>
        <taxon>Stegodyphus</taxon>
    </lineage>
</organism>
<evidence type="ECO:0000256" key="2">
    <source>
        <dbReference type="PROSITE-ProRule" id="PRU00124"/>
    </source>
</evidence>
<dbReference type="OrthoDB" id="9988974at2759"/>
<dbReference type="PROSITE" id="PS50068">
    <property type="entry name" value="LDLRA_2"/>
    <property type="match status" value="1"/>
</dbReference>
<keyword evidence="6" id="KW-0449">Lipoprotein</keyword>
<feature type="signal peptide" evidence="5">
    <location>
        <begin position="1"/>
        <end position="20"/>
    </location>
</feature>
<protein>
    <submittedName>
        <fullName evidence="6">Low-density lipoprotein receptor-related protein 12</fullName>
    </submittedName>
</protein>
<dbReference type="SUPFAM" id="SSF49854">
    <property type="entry name" value="Spermadhesin, CUB domain"/>
    <property type="match status" value="1"/>
</dbReference>
<evidence type="ECO:0000256" key="3">
    <source>
        <dbReference type="SAM" id="MobiDB-lite"/>
    </source>
</evidence>
<dbReference type="EMBL" id="KK114931">
    <property type="protein sequence ID" value="KFM63721.1"/>
    <property type="molecule type" value="Genomic_DNA"/>
</dbReference>
<dbReference type="PANTHER" id="PTHR24652:SF69">
    <property type="entry name" value="CUB DOMAIN-CONTAINING PROTEIN"/>
    <property type="match status" value="1"/>
</dbReference>
<keyword evidence="6" id="KW-0675">Receptor</keyword>
<evidence type="ECO:0000313" key="6">
    <source>
        <dbReference type="EMBL" id="KFM63721.1"/>
    </source>
</evidence>
<comment type="caution">
    <text evidence="2">Lacks conserved residue(s) required for the propagation of feature annotation.</text>
</comment>
<dbReference type="InterPro" id="IPR002172">
    <property type="entry name" value="LDrepeatLR_classA_rpt"/>
</dbReference>
<evidence type="ECO:0000256" key="5">
    <source>
        <dbReference type="SAM" id="SignalP"/>
    </source>
</evidence>
<keyword evidence="4" id="KW-1133">Transmembrane helix</keyword>
<gene>
    <name evidence="6" type="ORF">X975_04368</name>
</gene>
<keyword evidence="4" id="KW-0472">Membrane</keyword>
<dbReference type="AlphaFoldDB" id="A0A087TF32"/>
<dbReference type="InterPro" id="IPR035914">
    <property type="entry name" value="Sperma_CUB_dom_sf"/>
</dbReference>
<keyword evidence="5" id="KW-0732">Signal</keyword>
<dbReference type="PANTHER" id="PTHR24652">
    <property type="entry name" value="LOW-DENSITY LIPOPROTEIN RECEPTOR CLASS A DOMAIN-CONTAINING PROTEIN 2"/>
    <property type="match status" value="1"/>
</dbReference>
<dbReference type="SMART" id="SM00192">
    <property type="entry name" value="LDLa"/>
    <property type="match status" value="1"/>
</dbReference>
<dbReference type="OMA" id="NSRCIWK"/>
<dbReference type="Gene3D" id="2.60.120.290">
    <property type="entry name" value="Spermadhesin, CUB domain"/>
    <property type="match status" value="1"/>
</dbReference>
<feature type="chain" id="PRO_5001829622" evidence="5">
    <location>
        <begin position="21"/>
        <end position="290"/>
    </location>
</feature>
<dbReference type="SUPFAM" id="SSF57424">
    <property type="entry name" value="LDL receptor-like module"/>
    <property type="match status" value="1"/>
</dbReference>
<keyword evidence="7" id="KW-1185">Reference proteome</keyword>
<dbReference type="InterPro" id="IPR042333">
    <property type="entry name" value="LRAD2/Mig-13-like"/>
</dbReference>
<reference evidence="6 7" key="1">
    <citation type="submission" date="2013-11" db="EMBL/GenBank/DDBJ databases">
        <title>Genome sequencing of Stegodyphus mimosarum.</title>
        <authorList>
            <person name="Bechsgaard J."/>
        </authorList>
    </citation>
    <scope>NUCLEOTIDE SEQUENCE [LARGE SCALE GENOMIC DNA]</scope>
</reference>
<dbReference type="InterPro" id="IPR036055">
    <property type="entry name" value="LDL_receptor-like_sf"/>
</dbReference>
<sequence>MLVLKYSLLGLLLGVLCSEASYEEIFLEDLCNQEEVAVLNLGSGNANSSGIIAASRNRTFLEGQNCTVLIQPPLGYGVILSVRHLDFRPFYSPRCLNFVKIYGLHENDEICLCGYSDDATEYQSYHTDGKALQLNFITVNKTETRYHSNFIFVVTSYVKLHYMCEVKMFQCENSRCIWKGLTCDGHNNCGDQSDEFPHGMANCRSLNPGTIAGIVAGSVIGSLVLICISLACCRCSRCKKSQTTEREPVLIEPASSYGSSTARGNIQEPEASEPSSSYGSFPDLPPPYKP</sequence>